<dbReference type="OrthoDB" id="6427417at2759"/>
<dbReference type="Proteomes" id="UP000499080">
    <property type="component" value="Unassembled WGS sequence"/>
</dbReference>
<evidence type="ECO:0000313" key="2">
    <source>
        <dbReference type="EMBL" id="GBN67165.1"/>
    </source>
</evidence>
<gene>
    <name evidence="2" type="ORF">AVEN_229728_1</name>
</gene>
<evidence type="ECO:0000313" key="3">
    <source>
        <dbReference type="Proteomes" id="UP000499080"/>
    </source>
</evidence>
<feature type="region of interest" description="Disordered" evidence="1">
    <location>
        <begin position="1"/>
        <end position="76"/>
    </location>
</feature>
<keyword evidence="3" id="KW-1185">Reference proteome</keyword>
<name>A0A4Y2QVJ8_ARAVE</name>
<feature type="non-terminal residue" evidence="2">
    <location>
        <position position="1"/>
    </location>
</feature>
<dbReference type="EMBL" id="BGPR01223371">
    <property type="protein sequence ID" value="GBN67165.1"/>
    <property type="molecule type" value="Genomic_DNA"/>
</dbReference>
<comment type="caution">
    <text evidence="2">The sequence shown here is derived from an EMBL/GenBank/DDBJ whole genome shotgun (WGS) entry which is preliminary data.</text>
</comment>
<protein>
    <submittedName>
        <fullName evidence="2">Uncharacterized protein</fullName>
    </submittedName>
</protein>
<evidence type="ECO:0000256" key="1">
    <source>
        <dbReference type="SAM" id="MobiDB-lite"/>
    </source>
</evidence>
<proteinExistence type="predicted"/>
<dbReference type="AlphaFoldDB" id="A0A4Y2QVJ8"/>
<accession>A0A4Y2QVJ8</accession>
<sequence length="145" mass="15852">ENKANPLKDLLAPKEPVVFGARRKFPGKDSSSAQDRTTEVKSDSADDSLSKSTETPQADQVVAKGKSWVSSGPTIKTGQKWVQGYGVKSWEVDNTGKNSGFGGETWITGNKDFPNTPWVPKQATGKESCFLKFTKFYCSESLKLI</sequence>
<organism evidence="2 3">
    <name type="scientific">Araneus ventricosus</name>
    <name type="common">Orbweaver spider</name>
    <name type="synonym">Epeira ventricosa</name>
    <dbReference type="NCBI Taxonomy" id="182803"/>
    <lineage>
        <taxon>Eukaryota</taxon>
        <taxon>Metazoa</taxon>
        <taxon>Ecdysozoa</taxon>
        <taxon>Arthropoda</taxon>
        <taxon>Chelicerata</taxon>
        <taxon>Arachnida</taxon>
        <taxon>Araneae</taxon>
        <taxon>Araneomorphae</taxon>
        <taxon>Entelegynae</taxon>
        <taxon>Araneoidea</taxon>
        <taxon>Araneidae</taxon>
        <taxon>Araneus</taxon>
    </lineage>
</organism>
<reference evidence="2 3" key="1">
    <citation type="journal article" date="2019" name="Sci. Rep.">
        <title>Orb-weaving spider Araneus ventricosus genome elucidates the spidroin gene catalogue.</title>
        <authorList>
            <person name="Kono N."/>
            <person name="Nakamura H."/>
            <person name="Ohtoshi R."/>
            <person name="Moran D.A.P."/>
            <person name="Shinohara A."/>
            <person name="Yoshida Y."/>
            <person name="Fujiwara M."/>
            <person name="Mori M."/>
            <person name="Tomita M."/>
            <person name="Arakawa K."/>
        </authorList>
    </citation>
    <scope>NUCLEOTIDE SEQUENCE [LARGE SCALE GENOMIC DNA]</scope>
</reference>